<dbReference type="SMART" id="SM00156">
    <property type="entry name" value="PP2Ac"/>
    <property type="match status" value="1"/>
</dbReference>
<dbReference type="Proteomes" id="UP001432322">
    <property type="component" value="Unassembled WGS sequence"/>
</dbReference>
<feature type="region of interest" description="Disordered" evidence="1">
    <location>
        <begin position="1"/>
        <end position="31"/>
    </location>
</feature>
<evidence type="ECO:0000313" key="4">
    <source>
        <dbReference type="Proteomes" id="UP001432322"/>
    </source>
</evidence>
<feature type="compositionally biased region" description="Basic and acidic residues" evidence="1">
    <location>
        <begin position="19"/>
        <end position="31"/>
    </location>
</feature>
<dbReference type="InterPro" id="IPR050341">
    <property type="entry name" value="PP1_catalytic_subunit"/>
</dbReference>
<dbReference type="PRINTS" id="PR00114">
    <property type="entry name" value="STPHPHTASE"/>
</dbReference>
<dbReference type="PANTHER" id="PTHR11668:SF491">
    <property type="entry name" value="SERINE_THREONINE-PROTEIN PHOSPHATASE"/>
    <property type="match status" value="1"/>
</dbReference>
<evidence type="ECO:0000256" key="1">
    <source>
        <dbReference type="SAM" id="MobiDB-lite"/>
    </source>
</evidence>
<dbReference type="GO" id="GO:0005634">
    <property type="term" value="C:nucleus"/>
    <property type="evidence" value="ECO:0007669"/>
    <property type="project" value="TreeGrafter"/>
</dbReference>
<dbReference type="PANTHER" id="PTHR11668">
    <property type="entry name" value="SERINE/THREONINE PROTEIN PHOSPHATASE"/>
    <property type="match status" value="1"/>
</dbReference>
<proteinExistence type="predicted"/>
<dbReference type="GO" id="GO:0005737">
    <property type="term" value="C:cytoplasm"/>
    <property type="evidence" value="ECO:0007669"/>
    <property type="project" value="TreeGrafter"/>
</dbReference>
<dbReference type="SUPFAM" id="SSF56300">
    <property type="entry name" value="Metallo-dependent phosphatases"/>
    <property type="match status" value="1"/>
</dbReference>
<dbReference type="AlphaFoldDB" id="A0AAV5VGL2"/>
<reference evidence="3" key="1">
    <citation type="submission" date="2023-10" db="EMBL/GenBank/DDBJ databases">
        <title>Genome assembly of Pristionchus species.</title>
        <authorList>
            <person name="Yoshida K."/>
            <person name="Sommer R.J."/>
        </authorList>
    </citation>
    <scope>NUCLEOTIDE SEQUENCE</scope>
    <source>
        <strain evidence="3">RS5133</strain>
    </source>
</reference>
<dbReference type="InterPro" id="IPR029052">
    <property type="entry name" value="Metallo-depent_PP-like"/>
</dbReference>
<dbReference type="GO" id="GO:0004722">
    <property type="term" value="F:protein serine/threonine phosphatase activity"/>
    <property type="evidence" value="ECO:0007669"/>
    <property type="project" value="TreeGrafter"/>
</dbReference>
<sequence>SSLFSSSRAVAGSFMSTSPDKKDPAKDGDPEKKKTAIFNEFIRSLASPEFVYGKLFPFAYTDLIQVLIRIKTTLAKEPPLVHCPVPCVVVGDIRGQYTDLSHFFALFQKAEKPGWLCQRYVFLGNYVDSAKQSIECVVFLFLLKIRFPNSIFLLRGSNECKDVNRELGFRQSFEERLGKDQGSDMFHMFNEAFTHLPLACIIGKQILGVHGGISPKLTSLDDINKIPKPLNDPTEDDLACDLLWSDPMLRLKGFKPKDPHGVNFGCDVLKSTLKALNIRLVVRGHQAMRNGFSMSFYNLFTLYSALSYTEQPK</sequence>
<feature type="domain" description="Serine/threonine specific protein phosphatases" evidence="2">
    <location>
        <begin position="58"/>
        <end position="312"/>
    </location>
</feature>
<dbReference type="InterPro" id="IPR004843">
    <property type="entry name" value="Calcineurin-like_PHP"/>
</dbReference>
<gene>
    <name evidence="3" type="ORF">PFISCL1PPCAC_8861</name>
</gene>
<feature type="non-terminal residue" evidence="3">
    <location>
        <position position="1"/>
    </location>
</feature>
<organism evidence="3 4">
    <name type="scientific">Pristionchus fissidentatus</name>
    <dbReference type="NCBI Taxonomy" id="1538716"/>
    <lineage>
        <taxon>Eukaryota</taxon>
        <taxon>Metazoa</taxon>
        <taxon>Ecdysozoa</taxon>
        <taxon>Nematoda</taxon>
        <taxon>Chromadorea</taxon>
        <taxon>Rhabditida</taxon>
        <taxon>Rhabditina</taxon>
        <taxon>Diplogasteromorpha</taxon>
        <taxon>Diplogasteroidea</taxon>
        <taxon>Neodiplogasteridae</taxon>
        <taxon>Pristionchus</taxon>
    </lineage>
</organism>
<name>A0AAV5VGL2_9BILA</name>
<evidence type="ECO:0000259" key="2">
    <source>
        <dbReference type="SMART" id="SM00156"/>
    </source>
</evidence>
<feature type="compositionally biased region" description="Polar residues" evidence="1">
    <location>
        <begin position="1"/>
        <end position="18"/>
    </location>
</feature>
<feature type="non-terminal residue" evidence="3">
    <location>
        <position position="313"/>
    </location>
</feature>
<evidence type="ECO:0000313" key="3">
    <source>
        <dbReference type="EMBL" id="GMT17564.1"/>
    </source>
</evidence>
<dbReference type="Pfam" id="PF00149">
    <property type="entry name" value="Metallophos"/>
    <property type="match status" value="1"/>
</dbReference>
<dbReference type="Gene3D" id="3.60.21.10">
    <property type="match status" value="1"/>
</dbReference>
<comment type="caution">
    <text evidence="3">The sequence shown here is derived from an EMBL/GenBank/DDBJ whole genome shotgun (WGS) entry which is preliminary data.</text>
</comment>
<keyword evidence="4" id="KW-1185">Reference proteome</keyword>
<accession>A0AAV5VGL2</accession>
<dbReference type="InterPro" id="IPR006186">
    <property type="entry name" value="Ser/Thr-sp_prot-phosphatase"/>
</dbReference>
<dbReference type="EMBL" id="BTSY01000003">
    <property type="protein sequence ID" value="GMT17564.1"/>
    <property type="molecule type" value="Genomic_DNA"/>
</dbReference>
<protein>
    <recommendedName>
        <fullName evidence="2">Serine/threonine specific protein phosphatases domain-containing protein</fullName>
    </recommendedName>
</protein>
<dbReference type="CDD" id="cd00144">
    <property type="entry name" value="MPP_PPP_family"/>
    <property type="match status" value="1"/>
</dbReference>